<reference evidence="5 6" key="1">
    <citation type="journal article" date="2016" name="Nat. Commun.">
        <title>Thousands of microbial genomes shed light on interconnected biogeochemical processes in an aquifer system.</title>
        <authorList>
            <person name="Anantharaman K."/>
            <person name="Brown C.T."/>
            <person name="Hug L.A."/>
            <person name="Sharon I."/>
            <person name="Castelle C.J."/>
            <person name="Probst A.J."/>
            <person name="Thomas B.C."/>
            <person name="Singh A."/>
            <person name="Wilkins M.J."/>
            <person name="Karaoz U."/>
            <person name="Brodie E.L."/>
            <person name="Williams K.H."/>
            <person name="Hubbard S.S."/>
            <person name="Banfield J.F."/>
        </authorList>
    </citation>
    <scope>NUCLEOTIDE SEQUENCE [LARGE SCALE GENOMIC DNA]</scope>
</reference>
<dbReference type="Pfam" id="PF13183">
    <property type="entry name" value="Fer4_8"/>
    <property type="match status" value="1"/>
</dbReference>
<dbReference type="PANTHER" id="PTHR43255:SF2">
    <property type="entry name" value="HETERODISULFIDE REDUCTASE RELATED PROTEIN"/>
    <property type="match status" value="1"/>
</dbReference>
<dbReference type="EMBL" id="MFGW01000004">
    <property type="protein sequence ID" value="OGF68292.1"/>
    <property type="molecule type" value="Genomic_DNA"/>
</dbReference>
<dbReference type="SUPFAM" id="SSF46548">
    <property type="entry name" value="alpha-helical ferredoxin"/>
    <property type="match status" value="1"/>
</dbReference>
<dbReference type="InterPro" id="IPR017896">
    <property type="entry name" value="4Fe4S_Fe-S-bd"/>
</dbReference>
<organism evidence="5 6">
    <name type="scientific">Candidatus Fischerbacteria bacterium RBG_13_37_8</name>
    <dbReference type="NCBI Taxonomy" id="1817863"/>
    <lineage>
        <taxon>Bacteria</taxon>
        <taxon>Candidatus Fischeribacteriota</taxon>
    </lineage>
</organism>
<dbReference type="GO" id="GO:0046872">
    <property type="term" value="F:metal ion binding"/>
    <property type="evidence" value="ECO:0007669"/>
    <property type="project" value="UniProtKB-KW"/>
</dbReference>
<keyword evidence="3" id="KW-0411">Iron-sulfur</keyword>
<dbReference type="AlphaFoldDB" id="A0A1F5VXX1"/>
<evidence type="ECO:0000256" key="2">
    <source>
        <dbReference type="ARBA" id="ARBA00023004"/>
    </source>
</evidence>
<feature type="domain" description="4Fe-4S ferredoxin-type" evidence="4">
    <location>
        <begin position="1"/>
        <end position="27"/>
    </location>
</feature>
<dbReference type="PANTHER" id="PTHR43255">
    <property type="entry name" value="IRON-SULFUR-BINDING OXIDOREDUCTASE FADF-RELATED-RELATED"/>
    <property type="match status" value="1"/>
</dbReference>
<gene>
    <name evidence="5" type="ORF">A2Y62_18885</name>
</gene>
<dbReference type="InterPro" id="IPR051460">
    <property type="entry name" value="HdrC_iron-sulfur_subunit"/>
</dbReference>
<dbReference type="InterPro" id="IPR009051">
    <property type="entry name" value="Helical_ferredxn"/>
</dbReference>
<evidence type="ECO:0000313" key="6">
    <source>
        <dbReference type="Proteomes" id="UP000178943"/>
    </source>
</evidence>
<name>A0A1F5VXX1_9BACT</name>
<dbReference type="STRING" id="1817863.A2Y62_18885"/>
<dbReference type="GO" id="GO:0051536">
    <property type="term" value="F:iron-sulfur cluster binding"/>
    <property type="evidence" value="ECO:0007669"/>
    <property type="project" value="UniProtKB-KW"/>
</dbReference>
<evidence type="ECO:0000259" key="4">
    <source>
        <dbReference type="PROSITE" id="PS51379"/>
    </source>
</evidence>
<comment type="caution">
    <text evidence="5">The sequence shown here is derived from an EMBL/GenBank/DDBJ whole genome shotgun (WGS) entry which is preliminary data.</text>
</comment>
<sequence length="169" mass="19688">MLTERCYQCGKCAAGCPLADEMDYPSTVIMRMLQLGLPEMDDKVLQSYTIWLCLTCETCYARCPMEIDIPRVMDYLRGESLRLRKVNRRAKDILAFNKSFLDTIKHTGRLYEFGLIADYKIRSFHWFQDVLLAPVMYIKGKLGFLPHRIKGTDAVARIFEKSTQKEEKQ</sequence>
<evidence type="ECO:0000256" key="3">
    <source>
        <dbReference type="ARBA" id="ARBA00023014"/>
    </source>
</evidence>
<keyword evidence="1" id="KW-0479">Metal-binding</keyword>
<dbReference type="Gene3D" id="1.10.1060.10">
    <property type="entry name" value="Alpha-helical ferredoxin"/>
    <property type="match status" value="1"/>
</dbReference>
<accession>A0A1F5VXX1</accession>
<keyword evidence="2" id="KW-0408">Iron</keyword>
<protein>
    <recommendedName>
        <fullName evidence="4">4Fe-4S ferredoxin-type domain-containing protein</fullName>
    </recommendedName>
</protein>
<dbReference type="PROSITE" id="PS00198">
    <property type="entry name" value="4FE4S_FER_1"/>
    <property type="match status" value="1"/>
</dbReference>
<evidence type="ECO:0000256" key="1">
    <source>
        <dbReference type="ARBA" id="ARBA00022723"/>
    </source>
</evidence>
<dbReference type="Proteomes" id="UP000178943">
    <property type="component" value="Unassembled WGS sequence"/>
</dbReference>
<proteinExistence type="predicted"/>
<dbReference type="InterPro" id="IPR017900">
    <property type="entry name" value="4Fe4S_Fe_S_CS"/>
</dbReference>
<dbReference type="GO" id="GO:0005886">
    <property type="term" value="C:plasma membrane"/>
    <property type="evidence" value="ECO:0007669"/>
    <property type="project" value="TreeGrafter"/>
</dbReference>
<dbReference type="PROSITE" id="PS51379">
    <property type="entry name" value="4FE4S_FER_2"/>
    <property type="match status" value="1"/>
</dbReference>
<evidence type="ECO:0000313" key="5">
    <source>
        <dbReference type="EMBL" id="OGF68292.1"/>
    </source>
</evidence>